<dbReference type="Pfam" id="PF13449">
    <property type="entry name" value="Phytase-like"/>
    <property type="match status" value="1"/>
</dbReference>
<evidence type="ECO:0000313" key="5">
    <source>
        <dbReference type="Proteomes" id="UP001319883"/>
    </source>
</evidence>
<dbReference type="InterPro" id="IPR027372">
    <property type="entry name" value="Phytase-like_dom"/>
</dbReference>
<sequence length="323" mass="34129">MPAYHRRPLLITACLLLTVGCAAGVRPTSLATTQTHERPVHVAWCGTLALPEAWLGDTPLGGLSALSWDADAAQLYLLSDRGRVHRARLEFTDGTLTGLVPLASHVLRDTAGHPLPTEAADAESLILERADDGAPGNTRLLIGFEGDTRLQRFSADGRALDPPLRPTGLRGAGDNTGPEALTVTQDHGVIVGLESPPAGSDAGVTRLFSLAGGREWRYPLADEAGSALTDLATEGDDLLALERAFAPPAPLVISLRRAHLGDDGKVAVTDLARLSSGEGWRVDNFEGLVALGDRRYLMVSDDNFSVLQQTLLSCFTLPPAADG</sequence>
<feature type="signal peptide" evidence="2">
    <location>
        <begin position="1"/>
        <end position="24"/>
    </location>
</feature>
<feature type="domain" description="Phytase-like" evidence="3">
    <location>
        <begin position="58"/>
        <end position="304"/>
    </location>
</feature>
<dbReference type="EMBL" id="JAGXFD010000001">
    <property type="protein sequence ID" value="MBZ9566561.1"/>
    <property type="molecule type" value="Genomic_DNA"/>
</dbReference>
<feature type="chain" id="PRO_5047134349" evidence="2">
    <location>
        <begin position="25"/>
        <end position="323"/>
    </location>
</feature>
<feature type="region of interest" description="Disordered" evidence="1">
    <location>
        <begin position="157"/>
        <end position="176"/>
    </location>
</feature>
<evidence type="ECO:0000313" key="4">
    <source>
        <dbReference type="EMBL" id="MBZ9566561.1"/>
    </source>
</evidence>
<comment type="caution">
    <text evidence="4">The sequence shown here is derived from an EMBL/GenBank/DDBJ whole genome shotgun (WGS) entry which is preliminary data.</text>
</comment>
<dbReference type="PIRSF" id="PIRSF031900">
    <property type="entry name" value="UCP031900"/>
    <property type="match status" value="1"/>
</dbReference>
<dbReference type="Proteomes" id="UP001319883">
    <property type="component" value="Unassembled WGS sequence"/>
</dbReference>
<name>A0ABS7WXT7_9GAMM</name>
<dbReference type="RefSeq" id="WP_163650490.1">
    <property type="nucleotide sequence ID" value="NZ_JAGXFC010000001.1"/>
</dbReference>
<keyword evidence="5" id="KW-1185">Reference proteome</keyword>
<organism evidence="4 5">
    <name type="scientific">Modicisalibacter tunisiensis</name>
    <dbReference type="NCBI Taxonomy" id="390637"/>
    <lineage>
        <taxon>Bacteria</taxon>
        <taxon>Pseudomonadati</taxon>
        <taxon>Pseudomonadota</taxon>
        <taxon>Gammaproteobacteria</taxon>
        <taxon>Oceanospirillales</taxon>
        <taxon>Halomonadaceae</taxon>
        <taxon>Modicisalibacter</taxon>
    </lineage>
</organism>
<accession>A0ABS7WXT7</accession>
<evidence type="ECO:0000256" key="2">
    <source>
        <dbReference type="SAM" id="SignalP"/>
    </source>
</evidence>
<gene>
    <name evidence="4" type="ORF">KGQ91_02515</name>
</gene>
<dbReference type="InterPro" id="IPR014567">
    <property type="entry name" value="UCP031900"/>
</dbReference>
<proteinExistence type="predicted"/>
<reference evidence="4 5" key="1">
    <citation type="submission" date="2021-05" db="EMBL/GenBank/DDBJ databases">
        <title>Petroleum and Energy Research Collection (APPE): ex situ preservation of microbial diversity associated with the oil industry and exploitation of its biotechnological potential.</title>
        <authorList>
            <person name="Paixao C.T.M."/>
            <person name="Gomes M.B."/>
            <person name="Oliveira V.M."/>
        </authorList>
    </citation>
    <scope>NUCLEOTIDE SEQUENCE [LARGE SCALE GENOMIC DNA]</scope>
    <source>
        <strain evidence="4 5">LIT2</strain>
    </source>
</reference>
<keyword evidence="2" id="KW-0732">Signal</keyword>
<evidence type="ECO:0000259" key="3">
    <source>
        <dbReference type="Pfam" id="PF13449"/>
    </source>
</evidence>
<protein>
    <submittedName>
        <fullName evidence="4">Esterase-like activity of phytase family protein</fullName>
    </submittedName>
</protein>
<evidence type="ECO:0000256" key="1">
    <source>
        <dbReference type="SAM" id="MobiDB-lite"/>
    </source>
</evidence>
<dbReference type="PROSITE" id="PS51257">
    <property type="entry name" value="PROKAR_LIPOPROTEIN"/>
    <property type="match status" value="1"/>
</dbReference>